<dbReference type="GO" id="GO:0003723">
    <property type="term" value="F:RNA binding"/>
    <property type="evidence" value="ECO:0007669"/>
    <property type="project" value="InterPro"/>
</dbReference>
<keyword evidence="5" id="KW-1185">Reference proteome</keyword>
<dbReference type="InterPro" id="IPR001900">
    <property type="entry name" value="RNase_II/R"/>
</dbReference>
<dbReference type="GO" id="GO:0000957">
    <property type="term" value="P:mitochondrial RNA catabolic process"/>
    <property type="evidence" value="ECO:0007669"/>
    <property type="project" value="EnsemblFungi"/>
</dbReference>
<dbReference type="GO" id="GO:0006402">
    <property type="term" value="P:mRNA catabolic process"/>
    <property type="evidence" value="ECO:0007669"/>
    <property type="project" value="TreeGrafter"/>
</dbReference>
<dbReference type="InterPro" id="IPR012340">
    <property type="entry name" value="NA-bd_OB-fold"/>
</dbReference>
<evidence type="ECO:0000313" key="4">
    <source>
        <dbReference type="EMBL" id="CCF60808.1"/>
    </source>
</evidence>
<dbReference type="EMBL" id="HE650832">
    <property type="protein sequence ID" value="CCF60808.1"/>
    <property type="molecule type" value="Genomic_DNA"/>
</dbReference>
<evidence type="ECO:0000313" key="5">
    <source>
        <dbReference type="Proteomes" id="UP000005220"/>
    </source>
</evidence>
<dbReference type="PANTHER" id="PTHR23355">
    <property type="entry name" value="RIBONUCLEASE"/>
    <property type="match status" value="1"/>
</dbReference>
<dbReference type="HOGENOM" id="CLU_012624_0_0_1"/>
<name>H2B2F8_KAZAF</name>
<dbReference type="PANTHER" id="PTHR23355:SF59">
    <property type="entry name" value="EXORIBONUCLEASE II, MITOCHONDRIAL"/>
    <property type="match status" value="1"/>
</dbReference>
<proteinExistence type="inferred from homology"/>
<dbReference type="InParanoid" id="H2B2F8"/>
<dbReference type="Proteomes" id="UP000005220">
    <property type="component" value="Chromosome 12"/>
</dbReference>
<comment type="similarity">
    <text evidence="1">Belongs to the RNR ribonuclease family.</text>
</comment>
<accession>H2B2F8</accession>
<protein>
    <recommendedName>
        <fullName evidence="3">RNB domain-containing protein</fullName>
    </recommendedName>
</protein>
<dbReference type="FunCoup" id="H2B2F8">
    <property type="interactions" value="140"/>
</dbReference>
<feature type="region of interest" description="Disordered" evidence="2">
    <location>
        <begin position="21"/>
        <end position="40"/>
    </location>
</feature>
<dbReference type="PROSITE" id="PS01175">
    <property type="entry name" value="RIBONUCLEASE_II"/>
    <property type="match status" value="1"/>
</dbReference>
<reference evidence="4 5" key="1">
    <citation type="journal article" date="2011" name="Proc. Natl. Acad. Sci. U.S.A.">
        <title>Evolutionary erosion of yeast sex chromosomes by mating-type switching accidents.</title>
        <authorList>
            <person name="Gordon J.L."/>
            <person name="Armisen D."/>
            <person name="Proux-Wera E."/>
            <person name="Oheigeartaigh S.S."/>
            <person name="Byrne K.P."/>
            <person name="Wolfe K.H."/>
        </authorList>
    </citation>
    <scope>NUCLEOTIDE SEQUENCE [LARGE SCALE GENOMIC DNA]</scope>
    <source>
        <strain evidence="5">ATCC 22294 / BCRC 22015 / CBS 2517 / CECT 1963 / NBRC 1671 / NRRL Y-8276</strain>
    </source>
</reference>
<dbReference type="SUPFAM" id="SSF50249">
    <property type="entry name" value="Nucleic acid-binding proteins"/>
    <property type="match status" value="1"/>
</dbReference>
<dbReference type="GO" id="GO:0008859">
    <property type="term" value="F:exoribonuclease II activity"/>
    <property type="evidence" value="ECO:0007669"/>
    <property type="project" value="EnsemblFungi"/>
</dbReference>
<dbReference type="eggNOG" id="KOG2102">
    <property type="taxonomic scope" value="Eukaryota"/>
</dbReference>
<dbReference type="STRING" id="1071382.H2B2F8"/>
<feature type="domain" description="RNB" evidence="3">
    <location>
        <begin position="492"/>
        <end position="819"/>
    </location>
</feature>
<dbReference type="Pfam" id="PF00773">
    <property type="entry name" value="RNB"/>
    <property type="match status" value="1"/>
</dbReference>
<dbReference type="RefSeq" id="XP_003959943.1">
    <property type="nucleotide sequence ID" value="XM_003959894.1"/>
</dbReference>
<dbReference type="KEGG" id="kaf:KAFR_0L01970"/>
<sequence>MNVLCATRRLHSSRLSFRALQKQRRSRTKNKNENPSFGTTPLKKEEIKLINKLFLSRTSGLEPDLEIKELADIEKDYNERYLKRIIWPSKRWYEHDWKDRSTKILGMERFSKNLINGAKPNFNKRNEGITFHTQELLESPLKVGDIVLLKSNATELSMCVALPESADDPRYTFATIKGNLLFSTRSSINLRIPYSIPNGIANLITREIPHGFNPIGVIKSSINETFILPTVTRQHITSLKPFTVSHIAWEELPLTIKKLEVLHRFLQNPLGWYQIPFFQLVHLVDTIDMSSCNDRKYMKTLIDNSKNDSYNNLDASRCLSTYWAIIEQQETNMWGDIQRNSCSMSPISVTVNPLKAYQHFNDYLVCGTKQKDLDKIGQVTRLMNEKNYTIIKEKYPEFMSMLKDYASGNLNQNSQVAVLISAFLRKLNYYKDMDVSKTVCYKLLQEIDPTQFFDNILLFNHDLNLSNSSNLGQSNKQLYALCGPQISADADRVDFGNLRVYCIDSETAHEIDDGISIINKGNGIYSLSIHIADPSILFSGASEIQGPLNDDVFKLAMEKSFTTYLPDIVEPLLPNTYSEAADLGKNGQVTNAMTFTVNVKTLPDETLHVLYDTFDIKLSKIRNFPKVTYSRVNKILQSSDYSNPSVKQDLEDLHKIARALRNNRMKNGGAVVFGEGFNKGMIEFFEEGQAEVKNVKFIDQEETPATLLVSELMILTNTLCGWFFKKNNIPGIYRSYNKLLLGSKATMEYMSLQSSTKSGVSPSIKDMTRVSSLMNSSVYTSKPRMHEMIGAQQYLTVTSPLRRFPDLLNHFQIHRFLKKLPFVFNDEKLQNLIWHIQSRADILKKMSRAINTYWTLEYLQKAIFENPNKRFDVMITSVPNNGVVNCLFPDMSFARGKLKLKKGMPYPVIGDTVTNCRIVKLESLDGILYLEA</sequence>
<dbReference type="SMART" id="SM00955">
    <property type="entry name" value="RNB"/>
    <property type="match status" value="1"/>
</dbReference>
<dbReference type="AlphaFoldDB" id="H2B2F8"/>
<dbReference type="GO" id="GO:0045025">
    <property type="term" value="C:mitochondrial degradosome"/>
    <property type="evidence" value="ECO:0007669"/>
    <property type="project" value="EnsemblFungi"/>
</dbReference>
<organism evidence="4 5">
    <name type="scientific">Kazachstania africana (strain ATCC 22294 / BCRC 22015 / CBS 2517 / CECT 1963 / NBRC 1671 / NRRL Y-8276)</name>
    <name type="common">Yeast</name>
    <name type="synonym">Kluyveromyces africanus</name>
    <dbReference type="NCBI Taxonomy" id="1071382"/>
    <lineage>
        <taxon>Eukaryota</taxon>
        <taxon>Fungi</taxon>
        <taxon>Dikarya</taxon>
        <taxon>Ascomycota</taxon>
        <taxon>Saccharomycotina</taxon>
        <taxon>Saccharomycetes</taxon>
        <taxon>Saccharomycetales</taxon>
        <taxon>Saccharomycetaceae</taxon>
        <taxon>Kazachstania</taxon>
    </lineage>
</organism>
<dbReference type="GO" id="GO:0000932">
    <property type="term" value="C:P-body"/>
    <property type="evidence" value="ECO:0007669"/>
    <property type="project" value="TreeGrafter"/>
</dbReference>
<dbReference type="InterPro" id="IPR022966">
    <property type="entry name" value="RNase_II/R_CS"/>
</dbReference>
<dbReference type="GeneID" id="13887015"/>
<evidence type="ECO:0000256" key="2">
    <source>
        <dbReference type="SAM" id="MobiDB-lite"/>
    </source>
</evidence>
<dbReference type="OrthoDB" id="2285229at2759"/>
<evidence type="ECO:0000256" key="1">
    <source>
        <dbReference type="RuleBase" id="RU003901"/>
    </source>
</evidence>
<evidence type="ECO:0000259" key="3">
    <source>
        <dbReference type="SMART" id="SM00955"/>
    </source>
</evidence>
<dbReference type="InterPro" id="IPR050180">
    <property type="entry name" value="RNR_Ribonuclease"/>
</dbReference>
<gene>
    <name evidence="4" type="primary">KAFR0L01970</name>
    <name evidence="4" type="ORF">KAFR_0L01970</name>
</gene>